<dbReference type="InterPro" id="IPR036396">
    <property type="entry name" value="Cyt_P450_sf"/>
</dbReference>
<evidence type="ECO:0000313" key="3">
    <source>
        <dbReference type="EMBL" id="GFH16516.1"/>
    </source>
</evidence>
<dbReference type="AlphaFoldDB" id="A0A699ZBB5"/>
<sequence>MTLLVAGQETSAILLAWAAALLAHNPDQQAAARGEVDSLLVGRAVTAADTRRLPLVEAVVLEALRLYSPAYLLC</sequence>
<dbReference type="InterPro" id="IPR050121">
    <property type="entry name" value="Cytochrome_P450_monoxygenase"/>
</dbReference>
<evidence type="ECO:0000256" key="2">
    <source>
        <dbReference type="SAM" id="SignalP"/>
    </source>
</evidence>
<dbReference type="GO" id="GO:0004497">
    <property type="term" value="F:monooxygenase activity"/>
    <property type="evidence" value="ECO:0007669"/>
    <property type="project" value="InterPro"/>
</dbReference>
<dbReference type="EMBL" id="BLLF01001008">
    <property type="protein sequence ID" value="GFH16516.1"/>
    <property type="molecule type" value="Genomic_DNA"/>
</dbReference>
<keyword evidence="4" id="KW-1185">Reference proteome</keyword>
<dbReference type="InterPro" id="IPR001128">
    <property type="entry name" value="Cyt_P450"/>
</dbReference>
<dbReference type="PANTHER" id="PTHR24305:SF166">
    <property type="entry name" value="CYTOCHROME P450 12A4, MITOCHONDRIAL-RELATED"/>
    <property type="match status" value="1"/>
</dbReference>
<gene>
    <name evidence="3" type="ORF">HaLaN_12946</name>
</gene>
<comment type="caution">
    <text evidence="3">The sequence shown here is derived from an EMBL/GenBank/DDBJ whole genome shotgun (WGS) entry which is preliminary data.</text>
</comment>
<proteinExistence type="inferred from homology"/>
<dbReference type="Gene3D" id="1.10.630.10">
    <property type="entry name" value="Cytochrome P450"/>
    <property type="match status" value="1"/>
</dbReference>
<reference evidence="3 4" key="1">
    <citation type="submission" date="2020-02" db="EMBL/GenBank/DDBJ databases">
        <title>Draft genome sequence of Haematococcus lacustris strain NIES-144.</title>
        <authorList>
            <person name="Morimoto D."/>
            <person name="Nakagawa S."/>
            <person name="Yoshida T."/>
            <person name="Sawayama S."/>
        </authorList>
    </citation>
    <scope>NUCLEOTIDE SEQUENCE [LARGE SCALE GENOMIC DNA]</scope>
    <source>
        <strain evidence="3 4">NIES-144</strain>
    </source>
</reference>
<dbReference type="SUPFAM" id="SSF48264">
    <property type="entry name" value="Cytochrome P450"/>
    <property type="match status" value="1"/>
</dbReference>
<comment type="similarity">
    <text evidence="1">Belongs to the cytochrome P450 family.</text>
</comment>
<dbReference type="Pfam" id="PF00067">
    <property type="entry name" value="p450"/>
    <property type="match status" value="1"/>
</dbReference>
<accession>A0A699ZBB5</accession>
<feature type="signal peptide" evidence="2">
    <location>
        <begin position="1"/>
        <end position="23"/>
    </location>
</feature>
<protein>
    <submittedName>
        <fullName evidence="3">Putative bifunctional P-450/NADPH-P450 reductase 2</fullName>
    </submittedName>
</protein>
<feature type="chain" id="PRO_5025647914" evidence="2">
    <location>
        <begin position="24"/>
        <end position="74"/>
    </location>
</feature>
<dbReference type="PRINTS" id="PR00385">
    <property type="entry name" value="P450"/>
</dbReference>
<evidence type="ECO:0000256" key="1">
    <source>
        <dbReference type="ARBA" id="ARBA00010617"/>
    </source>
</evidence>
<organism evidence="3 4">
    <name type="scientific">Haematococcus lacustris</name>
    <name type="common">Green alga</name>
    <name type="synonym">Haematococcus pluvialis</name>
    <dbReference type="NCBI Taxonomy" id="44745"/>
    <lineage>
        <taxon>Eukaryota</taxon>
        <taxon>Viridiplantae</taxon>
        <taxon>Chlorophyta</taxon>
        <taxon>core chlorophytes</taxon>
        <taxon>Chlorophyceae</taxon>
        <taxon>CS clade</taxon>
        <taxon>Chlamydomonadales</taxon>
        <taxon>Haematococcaceae</taxon>
        <taxon>Haematococcus</taxon>
    </lineage>
</organism>
<dbReference type="GO" id="GO:0005506">
    <property type="term" value="F:iron ion binding"/>
    <property type="evidence" value="ECO:0007669"/>
    <property type="project" value="InterPro"/>
</dbReference>
<dbReference type="GO" id="GO:0020037">
    <property type="term" value="F:heme binding"/>
    <property type="evidence" value="ECO:0007669"/>
    <property type="project" value="InterPro"/>
</dbReference>
<evidence type="ECO:0000313" key="4">
    <source>
        <dbReference type="Proteomes" id="UP000485058"/>
    </source>
</evidence>
<dbReference type="GO" id="GO:0016705">
    <property type="term" value="F:oxidoreductase activity, acting on paired donors, with incorporation or reduction of molecular oxygen"/>
    <property type="evidence" value="ECO:0007669"/>
    <property type="project" value="InterPro"/>
</dbReference>
<dbReference type="PANTHER" id="PTHR24305">
    <property type="entry name" value="CYTOCHROME P450"/>
    <property type="match status" value="1"/>
</dbReference>
<name>A0A699ZBB5_HAELA</name>
<dbReference type="Proteomes" id="UP000485058">
    <property type="component" value="Unassembled WGS sequence"/>
</dbReference>
<keyword evidence="2" id="KW-0732">Signal</keyword>